<name>A0A0Q4AXW9_9BACT</name>
<dbReference type="GO" id="GO:0005737">
    <property type="term" value="C:cytoplasm"/>
    <property type="evidence" value="ECO:0007669"/>
    <property type="project" value="UniProtKB-SubCell"/>
</dbReference>
<dbReference type="STRING" id="1702214.AL399_04995"/>
<sequence length="196" mass="21700">MLVGITGPIGSGKSFVSARLEQLGYRVYNADARAKSLVEMQPELRQEVEDLLGRQAYDAAGRYNTAWVAEQVFRDPGLLVKLNALVHPVVVRHFLEWAHAFGHGERAVFMESALLPRLSPFPPLDAVVLVTAPLDVRLARVERRDGVEASQVLARAARQASDEEFARIATYTIVNDGQREVDAQLQLILQSLGEQV</sequence>
<keyword evidence="8" id="KW-1185">Reference proteome</keyword>
<comment type="catalytic activity">
    <reaction evidence="5">
        <text>3'-dephospho-CoA + ATP = ADP + CoA + H(+)</text>
        <dbReference type="Rhea" id="RHEA:18245"/>
        <dbReference type="ChEBI" id="CHEBI:15378"/>
        <dbReference type="ChEBI" id="CHEBI:30616"/>
        <dbReference type="ChEBI" id="CHEBI:57287"/>
        <dbReference type="ChEBI" id="CHEBI:57328"/>
        <dbReference type="ChEBI" id="CHEBI:456216"/>
        <dbReference type="EC" id="2.7.1.24"/>
    </reaction>
</comment>
<feature type="binding site" evidence="5">
    <location>
        <begin position="10"/>
        <end position="15"/>
    </location>
    <ligand>
        <name>ATP</name>
        <dbReference type="ChEBI" id="CHEBI:30616"/>
    </ligand>
</feature>
<dbReference type="Proteomes" id="UP000054172">
    <property type="component" value="Unassembled WGS sequence"/>
</dbReference>
<keyword evidence="5" id="KW-0418">Kinase</keyword>
<dbReference type="UniPathway" id="UPA00241">
    <property type="reaction ID" value="UER00356"/>
</dbReference>
<dbReference type="Gene3D" id="3.40.50.300">
    <property type="entry name" value="P-loop containing nucleotide triphosphate hydrolases"/>
    <property type="match status" value="1"/>
</dbReference>
<evidence type="ECO:0000256" key="5">
    <source>
        <dbReference type="HAMAP-Rule" id="MF_00376"/>
    </source>
</evidence>
<dbReference type="SUPFAM" id="SSF52540">
    <property type="entry name" value="P-loop containing nucleoside triphosphate hydrolases"/>
    <property type="match status" value="1"/>
</dbReference>
<evidence type="ECO:0000256" key="1">
    <source>
        <dbReference type="ARBA" id="ARBA00009018"/>
    </source>
</evidence>
<dbReference type="InterPro" id="IPR001977">
    <property type="entry name" value="Depp_CoAkinase"/>
</dbReference>
<dbReference type="HAMAP" id="MF_00376">
    <property type="entry name" value="Dephospho_CoA_kinase"/>
    <property type="match status" value="1"/>
</dbReference>
<keyword evidence="4 5" id="KW-0173">Coenzyme A biosynthesis</keyword>
<dbReference type="PATRIC" id="fig|1702214.3.peg.2010"/>
<evidence type="ECO:0000313" key="8">
    <source>
        <dbReference type="Proteomes" id="UP000054172"/>
    </source>
</evidence>
<comment type="function">
    <text evidence="5">Catalyzes the phosphorylation of the 3'-hydroxyl group of dephosphocoenzyme A to form coenzyme A.</text>
</comment>
<accession>A0A0Q4AXW9</accession>
<dbReference type="Pfam" id="PF01121">
    <property type="entry name" value="CoaE"/>
    <property type="match status" value="1"/>
</dbReference>
<protein>
    <recommendedName>
        <fullName evidence="5 6">Dephospho-CoA kinase</fullName>
        <ecNumber evidence="5 6">2.7.1.24</ecNumber>
    </recommendedName>
    <alternativeName>
        <fullName evidence="5">Dephosphocoenzyme A kinase</fullName>
    </alternativeName>
</protein>
<evidence type="ECO:0000256" key="4">
    <source>
        <dbReference type="ARBA" id="ARBA00022993"/>
    </source>
</evidence>
<evidence type="ECO:0000256" key="3">
    <source>
        <dbReference type="ARBA" id="ARBA00022840"/>
    </source>
</evidence>
<dbReference type="GO" id="GO:0005524">
    <property type="term" value="F:ATP binding"/>
    <property type="evidence" value="ECO:0007669"/>
    <property type="project" value="UniProtKB-UniRule"/>
</dbReference>
<comment type="subcellular location">
    <subcellularLocation>
        <location evidence="5">Cytoplasm</location>
    </subcellularLocation>
</comment>
<keyword evidence="5" id="KW-0808">Transferase</keyword>
<proteinExistence type="inferred from homology"/>
<dbReference type="GO" id="GO:0004140">
    <property type="term" value="F:dephospho-CoA kinase activity"/>
    <property type="evidence" value="ECO:0007669"/>
    <property type="project" value="UniProtKB-UniRule"/>
</dbReference>
<dbReference type="AlphaFoldDB" id="A0A0Q4AXW9"/>
<dbReference type="CDD" id="cd02022">
    <property type="entry name" value="DPCK"/>
    <property type="match status" value="1"/>
</dbReference>
<dbReference type="EC" id="2.7.1.24" evidence="5 6"/>
<dbReference type="GO" id="GO:0015937">
    <property type="term" value="P:coenzyme A biosynthetic process"/>
    <property type="evidence" value="ECO:0007669"/>
    <property type="project" value="UniProtKB-UniRule"/>
</dbReference>
<evidence type="ECO:0000256" key="6">
    <source>
        <dbReference type="NCBIfam" id="TIGR00152"/>
    </source>
</evidence>
<dbReference type="PROSITE" id="PS51219">
    <property type="entry name" value="DPCK"/>
    <property type="match status" value="1"/>
</dbReference>
<evidence type="ECO:0000256" key="2">
    <source>
        <dbReference type="ARBA" id="ARBA00022741"/>
    </source>
</evidence>
<comment type="pathway">
    <text evidence="5">Cofactor biosynthesis; coenzyme A biosynthesis; CoA from (R)-pantothenate: step 5/5.</text>
</comment>
<dbReference type="NCBIfam" id="TIGR00152">
    <property type="entry name" value="dephospho-CoA kinase"/>
    <property type="match status" value="1"/>
</dbReference>
<dbReference type="EMBL" id="LIIK01000019">
    <property type="protein sequence ID" value="KQM08862.1"/>
    <property type="molecule type" value="Genomic_DNA"/>
</dbReference>
<reference evidence="7" key="1">
    <citation type="submission" date="2015-08" db="EMBL/GenBank/DDBJ databases">
        <title>Candidatus Bacteriodes Periocalifornicus.</title>
        <authorList>
            <person name="McLean J.S."/>
            <person name="Kelley S."/>
        </authorList>
    </citation>
    <scope>NUCLEOTIDE SEQUENCE [LARGE SCALE GENOMIC DNA]</scope>
    <source>
        <strain evidence="7">12B</strain>
    </source>
</reference>
<comment type="similarity">
    <text evidence="1 5">Belongs to the CoaE family.</text>
</comment>
<gene>
    <name evidence="5" type="primary">coaE</name>
    <name evidence="7" type="ORF">AL399_04995</name>
</gene>
<organism evidence="7 8">
    <name type="scientific">Candidatus [Bacteroides] periocalifornicus</name>
    <dbReference type="NCBI Taxonomy" id="1702214"/>
    <lineage>
        <taxon>Bacteria</taxon>
        <taxon>Pseudomonadati</taxon>
        <taxon>Bacteroidota</taxon>
    </lineage>
</organism>
<keyword evidence="2 5" id="KW-0547">Nucleotide-binding</keyword>
<dbReference type="InterPro" id="IPR027417">
    <property type="entry name" value="P-loop_NTPase"/>
</dbReference>
<keyword evidence="3 5" id="KW-0067">ATP-binding</keyword>
<evidence type="ECO:0000313" key="7">
    <source>
        <dbReference type="EMBL" id="KQM08862.1"/>
    </source>
</evidence>
<keyword evidence="5" id="KW-0963">Cytoplasm</keyword>
<comment type="caution">
    <text evidence="7">The sequence shown here is derived from an EMBL/GenBank/DDBJ whole genome shotgun (WGS) entry which is preliminary data.</text>
</comment>